<organism evidence="1 2">
    <name type="scientific">Deinococcus marmoris</name>
    <dbReference type="NCBI Taxonomy" id="249408"/>
    <lineage>
        <taxon>Bacteria</taxon>
        <taxon>Thermotogati</taxon>
        <taxon>Deinococcota</taxon>
        <taxon>Deinococci</taxon>
        <taxon>Deinococcales</taxon>
        <taxon>Deinococcaceae</taxon>
        <taxon>Deinococcus</taxon>
    </lineage>
</organism>
<reference evidence="1 2" key="1">
    <citation type="submission" date="2017-01" db="EMBL/GenBank/DDBJ databases">
        <title>Genome Analysis of Deinococcus marmoris KOPRI26562.</title>
        <authorList>
            <person name="Kim J.H."/>
            <person name="Oh H.-M."/>
        </authorList>
    </citation>
    <scope>NUCLEOTIDE SEQUENCE [LARGE SCALE GENOMIC DNA]</scope>
    <source>
        <strain evidence="1 2">KOPRI26562</strain>
    </source>
</reference>
<dbReference type="Proteomes" id="UP000186607">
    <property type="component" value="Unassembled WGS sequence"/>
</dbReference>
<name>A0A1U7NUZ8_9DEIO</name>
<gene>
    <name evidence="1" type="ORF">BOO71_0010963</name>
</gene>
<dbReference type="RefSeq" id="WP_075834961.1">
    <property type="nucleotide sequence ID" value="NZ_MSTI01000132.1"/>
</dbReference>
<proteinExistence type="predicted"/>
<comment type="caution">
    <text evidence="1">The sequence shown here is derived from an EMBL/GenBank/DDBJ whole genome shotgun (WGS) entry which is preliminary data.</text>
</comment>
<dbReference type="AlphaFoldDB" id="A0A1U7NUZ8"/>
<evidence type="ECO:0000313" key="2">
    <source>
        <dbReference type="Proteomes" id="UP000186607"/>
    </source>
</evidence>
<sequence>MSGAVVTSSGDHHRGFHQCPNVMRDKYASKIGVDGYGFINYLMSWANTNATLSVRRMMSDLGVSQSKLGRIQTGVLEHCGHFITMTPGDRVNANRWHLDMERLWAENALHLAQSYAERMAAKGVSEINTPPKSPAGVY</sequence>
<protein>
    <submittedName>
        <fullName evidence="1">Uncharacterized protein</fullName>
    </submittedName>
</protein>
<keyword evidence="2" id="KW-1185">Reference proteome</keyword>
<dbReference type="EMBL" id="MSTI01000132">
    <property type="protein sequence ID" value="OLV16739.1"/>
    <property type="molecule type" value="Genomic_DNA"/>
</dbReference>
<accession>A0A1U7NUZ8</accession>
<evidence type="ECO:0000313" key="1">
    <source>
        <dbReference type="EMBL" id="OLV16739.1"/>
    </source>
</evidence>